<evidence type="ECO:0000313" key="2">
    <source>
        <dbReference type="EMBL" id="VAW49819.1"/>
    </source>
</evidence>
<reference evidence="2" key="1">
    <citation type="submission" date="2018-06" db="EMBL/GenBank/DDBJ databases">
        <authorList>
            <person name="Zhirakovskaya E."/>
        </authorList>
    </citation>
    <scope>NUCLEOTIDE SEQUENCE</scope>
</reference>
<proteinExistence type="predicted"/>
<feature type="transmembrane region" description="Helical" evidence="1">
    <location>
        <begin position="6"/>
        <end position="24"/>
    </location>
</feature>
<name>A0A3B0WK66_9ZZZZ</name>
<accession>A0A3B0WK66</accession>
<evidence type="ECO:0000256" key="1">
    <source>
        <dbReference type="SAM" id="Phobius"/>
    </source>
</evidence>
<keyword evidence="1" id="KW-1133">Transmembrane helix</keyword>
<keyword evidence="1" id="KW-0812">Transmembrane</keyword>
<feature type="transmembrane region" description="Helical" evidence="1">
    <location>
        <begin position="36"/>
        <end position="60"/>
    </location>
</feature>
<organism evidence="2">
    <name type="scientific">hydrothermal vent metagenome</name>
    <dbReference type="NCBI Taxonomy" id="652676"/>
    <lineage>
        <taxon>unclassified sequences</taxon>
        <taxon>metagenomes</taxon>
        <taxon>ecological metagenomes</taxon>
    </lineage>
</organism>
<dbReference type="EMBL" id="UOFB01000395">
    <property type="protein sequence ID" value="VAW49819.1"/>
    <property type="molecule type" value="Genomic_DNA"/>
</dbReference>
<feature type="transmembrane region" description="Helical" evidence="1">
    <location>
        <begin position="72"/>
        <end position="92"/>
    </location>
</feature>
<protein>
    <submittedName>
        <fullName evidence="2">Uncharacterized protein</fullName>
    </submittedName>
</protein>
<gene>
    <name evidence="2" type="ORF">MNBD_GAMMA04-155</name>
</gene>
<dbReference type="AlphaFoldDB" id="A0A3B0WK66"/>
<keyword evidence="1" id="KW-0472">Membrane</keyword>
<sequence length="105" mass="11756">MRVETDYDFLMYFIAGLLVVLALGKINIPNKVYKTILAFMVAITMPLFIPGHGEIIMLIPTGSMYAVSSTEAKVLGVIFTIINYFIARFILYRVCGLLKCERGQA</sequence>